<protein>
    <submittedName>
        <fullName evidence="2">Uncharacterized protein</fullName>
    </submittedName>
</protein>
<dbReference type="Proteomes" id="UP000565579">
    <property type="component" value="Unassembled WGS sequence"/>
</dbReference>
<evidence type="ECO:0000256" key="1">
    <source>
        <dbReference type="SAM" id="MobiDB-lite"/>
    </source>
</evidence>
<keyword evidence="3" id="KW-1185">Reference proteome</keyword>
<proteinExistence type="predicted"/>
<name>A0A7X0NTL5_9ACTN</name>
<evidence type="ECO:0000313" key="2">
    <source>
        <dbReference type="EMBL" id="MBB6549386.1"/>
    </source>
</evidence>
<organism evidence="2 3">
    <name type="scientific">Nonomuraea rubra</name>
    <dbReference type="NCBI Taxonomy" id="46180"/>
    <lineage>
        <taxon>Bacteria</taxon>
        <taxon>Bacillati</taxon>
        <taxon>Actinomycetota</taxon>
        <taxon>Actinomycetes</taxon>
        <taxon>Streptosporangiales</taxon>
        <taxon>Streptosporangiaceae</taxon>
        <taxon>Nonomuraea</taxon>
    </lineage>
</organism>
<dbReference type="AlphaFoldDB" id="A0A7X0NTL5"/>
<feature type="compositionally biased region" description="Low complexity" evidence="1">
    <location>
        <begin position="28"/>
        <end position="37"/>
    </location>
</feature>
<sequence length="47" mass="4797">MERPVERPGVDPARGDLHGGRETGGLGLRRVTGGRTTAAPAEGLVSS</sequence>
<dbReference type="RefSeq" id="WP_185103817.1">
    <property type="nucleotide sequence ID" value="NZ_JACHMI010000001.1"/>
</dbReference>
<feature type="compositionally biased region" description="Basic and acidic residues" evidence="1">
    <location>
        <begin position="1"/>
        <end position="21"/>
    </location>
</feature>
<reference evidence="2 3" key="1">
    <citation type="submission" date="2020-08" db="EMBL/GenBank/DDBJ databases">
        <title>Sequencing the genomes of 1000 actinobacteria strains.</title>
        <authorList>
            <person name="Klenk H.-P."/>
        </authorList>
    </citation>
    <scope>NUCLEOTIDE SEQUENCE [LARGE SCALE GENOMIC DNA]</scope>
    <source>
        <strain evidence="2 3">DSM 43768</strain>
    </source>
</reference>
<dbReference type="EMBL" id="JACHMI010000001">
    <property type="protein sequence ID" value="MBB6549386.1"/>
    <property type="molecule type" value="Genomic_DNA"/>
</dbReference>
<evidence type="ECO:0000313" key="3">
    <source>
        <dbReference type="Proteomes" id="UP000565579"/>
    </source>
</evidence>
<feature type="region of interest" description="Disordered" evidence="1">
    <location>
        <begin position="1"/>
        <end position="47"/>
    </location>
</feature>
<accession>A0A7X0NTL5</accession>
<gene>
    <name evidence="2" type="ORF">HD593_004181</name>
</gene>
<comment type="caution">
    <text evidence="2">The sequence shown here is derived from an EMBL/GenBank/DDBJ whole genome shotgun (WGS) entry which is preliminary data.</text>
</comment>